<organism evidence="19 20">
    <name type="scientific">Microlunatus aurantiacus</name>
    <dbReference type="NCBI Taxonomy" id="446786"/>
    <lineage>
        <taxon>Bacteria</taxon>
        <taxon>Bacillati</taxon>
        <taxon>Actinomycetota</taxon>
        <taxon>Actinomycetes</taxon>
        <taxon>Propionibacteriales</taxon>
        <taxon>Propionibacteriaceae</taxon>
        <taxon>Microlunatus</taxon>
    </lineage>
</organism>
<evidence type="ECO:0000259" key="18">
    <source>
        <dbReference type="PROSITE" id="PS51003"/>
    </source>
</evidence>
<keyword evidence="10 16" id="KW-1133">Transmembrane helix</keyword>
<feature type="compositionally biased region" description="Gly residues" evidence="15">
    <location>
        <begin position="561"/>
        <end position="578"/>
    </location>
</feature>
<evidence type="ECO:0000256" key="14">
    <source>
        <dbReference type="ARBA" id="ARBA00029568"/>
    </source>
</evidence>
<comment type="subcellular location">
    <subcellularLocation>
        <location evidence="2">Membrane</location>
        <topology evidence="2">Multi-pass membrane protein</topology>
    </subcellularLocation>
</comment>
<feature type="transmembrane region" description="Helical" evidence="16">
    <location>
        <begin position="431"/>
        <end position="448"/>
    </location>
</feature>
<evidence type="ECO:0000256" key="13">
    <source>
        <dbReference type="ARBA" id="ARBA00029351"/>
    </source>
</evidence>
<feature type="domain" description="Cytochrome b/b6 N-terminal region profile" evidence="17">
    <location>
        <begin position="33"/>
        <end position="259"/>
    </location>
</feature>
<dbReference type="Pfam" id="PF13631">
    <property type="entry name" value="Cytochrom_B_N_2"/>
    <property type="match status" value="1"/>
</dbReference>
<protein>
    <recommendedName>
        <fullName evidence="4">Cytochrome bc1 complex cytochrome b subunit</fullName>
        <ecNumber evidence="3">7.1.1.8</ecNumber>
    </recommendedName>
    <alternativeName>
        <fullName evidence="14">Cytochrome bc1 reductase complex subunit QcrB</fullName>
    </alternativeName>
</protein>
<feature type="transmembrane region" description="Helical" evidence="16">
    <location>
        <begin position="347"/>
        <end position="372"/>
    </location>
</feature>
<keyword evidence="20" id="KW-1185">Reference proteome</keyword>
<keyword evidence="7 16" id="KW-0812">Transmembrane</keyword>
<accession>A0ABP7DV83</accession>
<evidence type="ECO:0000256" key="11">
    <source>
        <dbReference type="ARBA" id="ARBA00023004"/>
    </source>
</evidence>
<dbReference type="PROSITE" id="PS51002">
    <property type="entry name" value="CYTB_NTER"/>
    <property type="match status" value="1"/>
</dbReference>
<dbReference type="InterPro" id="IPR005798">
    <property type="entry name" value="Cyt_b/b6_C"/>
</dbReference>
<keyword evidence="11" id="KW-0408">Iron</keyword>
<evidence type="ECO:0000256" key="12">
    <source>
        <dbReference type="ARBA" id="ARBA00023136"/>
    </source>
</evidence>
<feature type="region of interest" description="Disordered" evidence="15">
    <location>
        <begin position="543"/>
        <end position="595"/>
    </location>
</feature>
<keyword evidence="6" id="KW-0349">Heme</keyword>
<comment type="catalytic activity">
    <reaction evidence="13">
        <text>a quinol + 2 Fe(III)-[cytochrome c](out) = a quinone + 2 Fe(II)-[cytochrome c](out) + 2 H(+)(out)</text>
        <dbReference type="Rhea" id="RHEA:11484"/>
        <dbReference type="Rhea" id="RHEA-COMP:10350"/>
        <dbReference type="Rhea" id="RHEA-COMP:14399"/>
        <dbReference type="ChEBI" id="CHEBI:15378"/>
        <dbReference type="ChEBI" id="CHEBI:24646"/>
        <dbReference type="ChEBI" id="CHEBI:29033"/>
        <dbReference type="ChEBI" id="CHEBI:29034"/>
        <dbReference type="ChEBI" id="CHEBI:132124"/>
        <dbReference type="EC" id="7.1.1.8"/>
    </reaction>
</comment>
<keyword evidence="5" id="KW-0813">Transport</keyword>
<dbReference type="SUPFAM" id="SSF81342">
    <property type="entry name" value="Transmembrane di-heme cytochromes"/>
    <property type="match status" value="1"/>
</dbReference>
<feature type="transmembrane region" description="Helical" evidence="16">
    <location>
        <begin position="228"/>
        <end position="252"/>
    </location>
</feature>
<dbReference type="InterPro" id="IPR027387">
    <property type="entry name" value="Cytb/b6-like_sf"/>
</dbReference>
<comment type="caution">
    <text evidence="19">The sequence shown here is derived from an EMBL/GenBank/DDBJ whole genome shotgun (WGS) entry which is preliminary data.</text>
</comment>
<proteinExistence type="predicted"/>
<evidence type="ECO:0000256" key="15">
    <source>
        <dbReference type="SAM" id="MobiDB-lite"/>
    </source>
</evidence>
<evidence type="ECO:0000256" key="1">
    <source>
        <dbReference type="ARBA" id="ARBA00001971"/>
    </source>
</evidence>
<keyword evidence="9" id="KW-0249">Electron transport</keyword>
<feature type="domain" description="Cytochrome b/b6 C-terminal region profile" evidence="18">
    <location>
        <begin position="260"/>
        <end position="454"/>
    </location>
</feature>
<dbReference type="Proteomes" id="UP001500051">
    <property type="component" value="Unassembled WGS sequence"/>
</dbReference>
<feature type="transmembrane region" description="Helical" evidence="16">
    <location>
        <begin position="61"/>
        <end position="85"/>
    </location>
</feature>
<evidence type="ECO:0000256" key="16">
    <source>
        <dbReference type="SAM" id="Phobius"/>
    </source>
</evidence>
<feature type="compositionally biased region" description="Basic and acidic residues" evidence="15">
    <location>
        <begin position="543"/>
        <end position="560"/>
    </location>
</feature>
<evidence type="ECO:0000256" key="4">
    <source>
        <dbReference type="ARBA" id="ARBA00016116"/>
    </source>
</evidence>
<evidence type="ECO:0000256" key="9">
    <source>
        <dbReference type="ARBA" id="ARBA00022982"/>
    </source>
</evidence>
<dbReference type="InterPro" id="IPR016174">
    <property type="entry name" value="Di-haem_cyt_TM"/>
</dbReference>
<evidence type="ECO:0000256" key="5">
    <source>
        <dbReference type="ARBA" id="ARBA00022448"/>
    </source>
</evidence>
<evidence type="ECO:0000256" key="7">
    <source>
        <dbReference type="ARBA" id="ARBA00022692"/>
    </source>
</evidence>
<dbReference type="PANTHER" id="PTHR19271">
    <property type="entry name" value="CYTOCHROME B"/>
    <property type="match status" value="1"/>
</dbReference>
<feature type="transmembrane region" description="Helical" evidence="16">
    <location>
        <begin position="392"/>
        <end position="411"/>
    </location>
</feature>
<keyword evidence="12 16" id="KW-0472">Membrane</keyword>
<evidence type="ECO:0000256" key="6">
    <source>
        <dbReference type="ARBA" id="ARBA00022617"/>
    </source>
</evidence>
<dbReference type="EC" id="7.1.1.8" evidence="3"/>
<evidence type="ECO:0000256" key="2">
    <source>
        <dbReference type="ARBA" id="ARBA00004141"/>
    </source>
</evidence>
<evidence type="ECO:0000256" key="10">
    <source>
        <dbReference type="ARBA" id="ARBA00022989"/>
    </source>
</evidence>
<dbReference type="EMBL" id="BAAAYX010000013">
    <property type="protein sequence ID" value="GAA3709388.1"/>
    <property type="molecule type" value="Genomic_DNA"/>
</dbReference>
<evidence type="ECO:0000259" key="17">
    <source>
        <dbReference type="PROSITE" id="PS51002"/>
    </source>
</evidence>
<evidence type="ECO:0000256" key="3">
    <source>
        <dbReference type="ARBA" id="ARBA00012951"/>
    </source>
</evidence>
<dbReference type="Gene3D" id="1.20.810.10">
    <property type="entry name" value="Cytochrome Bc1 Complex, Chain C"/>
    <property type="match status" value="1"/>
</dbReference>
<gene>
    <name evidence="19" type="ORF">GCM10022204_29570</name>
</gene>
<name>A0ABP7DV83_9ACTN</name>
<evidence type="ECO:0000313" key="20">
    <source>
        <dbReference type="Proteomes" id="UP001500051"/>
    </source>
</evidence>
<dbReference type="PROSITE" id="PS51003">
    <property type="entry name" value="CYTB_CTER"/>
    <property type="match status" value="1"/>
</dbReference>
<feature type="transmembrane region" description="Helical" evidence="16">
    <location>
        <begin position="132"/>
        <end position="150"/>
    </location>
</feature>
<keyword evidence="8" id="KW-0479">Metal-binding</keyword>
<dbReference type="PANTHER" id="PTHR19271:SF16">
    <property type="entry name" value="CYTOCHROME B"/>
    <property type="match status" value="1"/>
</dbReference>
<feature type="transmembrane region" description="Helical" evidence="16">
    <location>
        <begin position="162"/>
        <end position="182"/>
    </location>
</feature>
<dbReference type="RefSeq" id="WP_344813156.1">
    <property type="nucleotide sequence ID" value="NZ_BAAAYX010000013.1"/>
</dbReference>
<sequence>MAKPAPTVSAGSSVAAETPPKQLGPVFKVAAGPAKWADERVGVAKLSRPFIRKVFPDHWSFLLGEVALYSFVILLLTGVFLTLWFKPSMAEVEYEGTYQLLRGLQMSEAFESTLAISFDIRGGLLIRQMHHWAAMLFLAAMLAHSLRIFFTGAFRKPREINWVIGVSLLFIGLIEGFAGYSLPDDLLSGTGLRFVDGLVRAIPIIGTWAEMFVFGGEFPGSLIVARLYMAHILLIPAVLLGLIAAHLALVVYHKHTQYPGPGRNDGNVVGYPVFPVYMAKAGGFFFIVFGVITLMGGLMQINPLWTYGPYNPAQVTAGSQPDWYMGFVEGAIRIMPNWESHIGNTTWSWNVAIPGLGLMGLMAVSMIVYPFVEQWVTGDKAEHHILDRPRNVPTRTAFGVAAMTCYGLFWIGGGNDLIATQFHVSLNSVTYFLRVMVFAGPVIAFIITKRICIGLQRSDEERLLHGSESAIIVRDPSGGYSEAHEPISQDEAYTLTQHVAPLALAPVSEQGDLSDKELKAEQRRRKASRFWYLDALRKPTRAELEAAAHHHDDDHADGNGHGEIGNGHGNGNGNGHSNGHGTREVGAGSGARSQD</sequence>
<evidence type="ECO:0000256" key="8">
    <source>
        <dbReference type="ARBA" id="ARBA00022723"/>
    </source>
</evidence>
<evidence type="ECO:0000313" key="19">
    <source>
        <dbReference type="EMBL" id="GAA3709388.1"/>
    </source>
</evidence>
<dbReference type="InterPro" id="IPR005797">
    <property type="entry name" value="Cyt_b/b6_N"/>
</dbReference>
<comment type="cofactor">
    <cofactor evidence="1">
        <name>heme</name>
        <dbReference type="ChEBI" id="CHEBI:30413"/>
    </cofactor>
</comment>
<reference evidence="20" key="1">
    <citation type="journal article" date="2019" name="Int. J. Syst. Evol. Microbiol.">
        <title>The Global Catalogue of Microorganisms (GCM) 10K type strain sequencing project: providing services to taxonomists for standard genome sequencing and annotation.</title>
        <authorList>
            <consortium name="The Broad Institute Genomics Platform"/>
            <consortium name="The Broad Institute Genome Sequencing Center for Infectious Disease"/>
            <person name="Wu L."/>
            <person name="Ma J."/>
        </authorList>
    </citation>
    <scope>NUCLEOTIDE SEQUENCE [LARGE SCALE GENOMIC DNA]</scope>
    <source>
        <strain evidence="20">JCM 16548</strain>
    </source>
</reference>